<dbReference type="Proteomes" id="UP000054845">
    <property type="component" value="Unassembled WGS sequence"/>
</dbReference>
<keyword evidence="6" id="KW-1185">Reference proteome</keyword>
<evidence type="ECO:0000256" key="2">
    <source>
        <dbReference type="ARBA" id="ARBA00023242"/>
    </source>
</evidence>
<reference evidence="5 6" key="1">
    <citation type="submission" date="2014-09" db="EMBL/GenBank/DDBJ databases">
        <authorList>
            <person name="Magalhaes I.L.F."/>
            <person name="Oliveira U."/>
            <person name="Santos F.R."/>
            <person name="Vidigal T.H.D.A."/>
            <person name="Brescovit A.D."/>
            <person name="Santos A.J."/>
        </authorList>
    </citation>
    <scope>NUCLEOTIDE SEQUENCE [LARGE SCALE GENOMIC DNA]</scope>
</reference>
<dbReference type="OrthoDB" id="71302at2759"/>
<dbReference type="InterPro" id="IPR036638">
    <property type="entry name" value="HLH_DNA-bd_sf"/>
</dbReference>
<dbReference type="GO" id="GO:0003677">
    <property type="term" value="F:DNA binding"/>
    <property type="evidence" value="ECO:0007669"/>
    <property type="project" value="UniProtKB-KW"/>
</dbReference>
<dbReference type="EMBL" id="CCYA01000192">
    <property type="protein sequence ID" value="CEH12925.1"/>
    <property type="molecule type" value="Genomic_DNA"/>
</dbReference>
<dbReference type="PROSITE" id="PS50888">
    <property type="entry name" value="BHLH"/>
    <property type="match status" value="1"/>
</dbReference>
<dbReference type="GO" id="GO:0005634">
    <property type="term" value="C:nucleus"/>
    <property type="evidence" value="ECO:0007669"/>
    <property type="project" value="TreeGrafter"/>
</dbReference>
<feature type="domain" description="BHLH" evidence="4">
    <location>
        <begin position="246"/>
        <end position="296"/>
    </location>
</feature>
<feature type="region of interest" description="Disordered" evidence="3">
    <location>
        <begin position="324"/>
        <end position="442"/>
    </location>
</feature>
<dbReference type="InterPro" id="IPR047206">
    <property type="entry name" value="bHLHzip_scCBP1-like"/>
</dbReference>
<evidence type="ECO:0000313" key="5">
    <source>
        <dbReference type="EMBL" id="CEH12925.1"/>
    </source>
</evidence>
<dbReference type="SUPFAM" id="SSF47459">
    <property type="entry name" value="HLH, helix-loop-helix DNA-binding domain"/>
    <property type="match status" value="1"/>
</dbReference>
<dbReference type="STRING" id="401625.A0A0P1BCH8"/>
<dbReference type="AlphaFoldDB" id="A0A0P1BCH8"/>
<feature type="compositionally biased region" description="Basic and acidic residues" evidence="3">
    <location>
        <begin position="357"/>
        <end position="366"/>
    </location>
</feature>
<feature type="compositionally biased region" description="Basic and acidic residues" evidence="3">
    <location>
        <begin position="239"/>
        <end position="259"/>
    </location>
</feature>
<evidence type="ECO:0000259" key="4">
    <source>
        <dbReference type="PROSITE" id="PS50888"/>
    </source>
</evidence>
<evidence type="ECO:0000313" key="6">
    <source>
        <dbReference type="Proteomes" id="UP000054845"/>
    </source>
</evidence>
<name>A0A0P1BCH8_9BASI</name>
<evidence type="ECO:0000256" key="1">
    <source>
        <dbReference type="ARBA" id="ARBA00023125"/>
    </source>
</evidence>
<sequence length="498" mass="53286">MSTHHNGQLVQDAEQSSQPQEPAPAPLPEGEAGETVTGLDASQTNRDGDQENEDDQDLTTAFLAYAAQQRGADGDSSQPPADNEASAEGGSLDHDQAADALTSFASGERRSTEPHHENGQRDGKDDQDDYRPVYGQGQSGNAFASQDAPAGEGQNADSSEIRRDTLGPEDEAIAAMGALAGGDPPSANGEQAGEGGTENKGDKPWKAIPEGMSEEDARAAGYFDESVDDIKGGKKGKSRKEMSERELKDKHKEVERRRREVLSQNIETLASLVPGIDPKQPKSTLLQKVNEYIIKLKKEDHSNLEKWTLEKLLMDQAMSDLQAQFDDLKRENGRFREQLGLPPAEDNPPASAQLESAKQDSERLRDQYNLQGDESQPPAPAPAAEGNDQGQGDIYYPEDRSQEYSGDIKQQHQFNEHDAGDPTAAEAGVPAPSHDDAEALRQFAEGAVAGAAAASARDVAAQKGGDVEMAVDEASGGAKRALEAEAPVESARSKRARG</sequence>
<dbReference type="GO" id="GO:0046983">
    <property type="term" value="F:protein dimerization activity"/>
    <property type="evidence" value="ECO:0007669"/>
    <property type="project" value="InterPro"/>
</dbReference>
<keyword evidence="1" id="KW-0238">DNA-binding</keyword>
<evidence type="ECO:0000256" key="3">
    <source>
        <dbReference type="SAM" id="MobiDB-lite"/>
    </source>
</evidence>
<dbReference type="CDD" id="cd11398">
    <property type="entry name" value="bHLHzip_scCBP1"/>
    <property type="match status" value="1"/>
</dbReference>
<dbReference type="SMART" id="SM00353">
    <property type="entry name" value="HLH"/>
    <property type="match status" value="1"/>
</dbReference>
<feature type="region of interest" description="Disordered" evidence="3">
    <location>
        <begin position="472"/>
        <end position="498"/>
    </location>
</feature>
<organism evidence="5 6">
    <name type="scientific">Ceraceosorus bombacis</name>
    <dbReference type="NCBI Taxonomy" id="401625"/>
    <lineage>
        <taxon>Eukaryota</taxon>
        <taxon>Fungi</taxon>
        <taxon>Dikarya</taxon>
        <taxon>Basidiomycota</taxon>
        <taxon>Ustilaginomycotina</taxon>
        <taxon>Exobasidiomycetes</taxon>
        <taxon>Ceraceosorales</taxon>
        <taxon>Ceraceosoraceae</taxon>
        <taxon>Ceraceosorus</taxon>
    </lineage>
</organism>
<proteinExistence type="predicted"/>
<accession>A0A0P1BCH8</accession>
<dbReference type="Gene3D" id="4.10.280.10">
    <property type="entry name" value="Helix-loop-helix DNA-binding domain"/>
    <property type="match status" value="1"/>
</dbReference>
<protein>
    <submittedName>
        <fullName evidence="5">Helix loop helix transcription factor EB</fullName>
    </submittedName>
</protein>
<dbReference type="PANTHER" id="PTHR47787:SF1">
    <property type="entry name" value="CENTROMERE-BINDING PROTEIN 1"/>
    <property type="match status" value="1"/>
</dbReference>
<dbReference type="GO" id="GO:0003700">
    <property type="term" value="F:DNA-binding transcription factor activity"/>
    <property type="evidence" value="ECO:0007669"/>
    <property type="project" value="InterPro"/>
</dbReference>
<feature type="compositionally biased region" description="Basic and acidic residues" evidence="3">
    <location>
        <begin position="326"/>
        <end position="337"/>
    </location>
</feature>
<dbReference type="InterPro" id="IPR011598">
    <property type="entry name" value="bHLH_dom"/>
</dbReference>
<feature type="compositionally biased region" description="Basic and acidic residues" evidence="3">
    <location>
        <begin position="107"/>
        <end position="124"/>
    </location>
</feature>
<dbReference type="Pfam" id="PF00010">
    <property type="entry name" value="HLH"/>
    <property type="match status" value="1"/>
</dbReference>
<dbReference type="PANTHER" id="PTHR47787">
    <property type="entry name" value="CENTROMERE-BINDING PROTEIN 1"/>
    <property type="match status" value="1"/>
</dbReference>
<keyword evidence="2" id="KW-0539">Nucleus</keyword>
<feature type="region of interest" description="Disordered" evidence="3">
    <location>
        <begin position="1"/>
        <end position="259"/>
    </location>
</feature>